<feature type="domain" description="C2" evidence="2">
    <location>
        <begin position="1"/>
        <end position="114"/>
    </location>
</feature>
<dbReference type="InterPro" id="IPR045052">
    <property type="entry name" value="Copine"/>
</dbReference>
<comment type="caution">
    <text evidence="4">The sequence shown here is derived from an EMBL/GenBank/DDBJ whole genome shotgun (WGS) entry which is preliminary data.</text>
</comment>
<dbReference type="FunFam" id="2.60.40.150:FF:000348">
    <property type="entry name" value="Copine family protein"/>
    <property type="match status" value="1"/>
</dbReference>
<dbReference type="FunFam" id="2.60.40.150:FF:000309">
    <property type="entry name" value="Uncharacterized protein"/>
    <property type="match status" value="1"/>
</dbReference>
<dbReference type="InterPro" id="IPR010734">
    <property type="entry name" value="Copine_C"/>
</dbReference>
<feature type="domain" description="VWFA" evidence="3">
    <location>
        <begin position="280"/>
        <end position="495"/>
    </location>
</feature>
<name>A0A8S1K1G7_PARPR</name>
<dbReference type="EMBL" id="CAJJDM010000007">
    <property type="protein sequence ID" value="CAD8046016.1"/>
    <property type="molecule type" value="Genomic_DNA"/>
</dbReference>
<dbReference type="Proteomes" id="UP000688137">
    <property type="component" value="Unassembled WGS sequence"/>
</dbReference>
<dbReference type="CDD" id="cd04047">
    <property type="entry name" value="C2B_Copine"/>
    <property type="match status" value="1"/>
</dbReference>
<dbReference type="AlphaFoldDB" id="A0A8S1K1G7"/>
<reference evidence="4" key="1">
    <citation type="submission" date="2021-01" db="EMBL/GenBank/DDBJ databases">
        <authorList>
            <consortium name="Genoscope - CEA"/>
            <person name="William W."/>
        </authorList>
    </citation>
    <scope>NUCLEOTIDE SEQUENCE</scope>
</reference>
<dbReference type="GO" id="GO:0005886">
    <property type="term" value="C:plasma membrane"/>
    <property type="evidence" value="ECO:0007669"/>
    <property type="project" value="TreeGrafter"/>
</dbReference>
<dbReference type="GO" id="GO:0005544">
    <property type="term" value="F:calcium-dependent phospholipid binding"/>
    <property type="evidence" value="ECO:0007669"/>
    <property type="project" value="InterPro"/>
</dbReference>
<sequence>MYQPADREKIELYISARKLSNKDVISDSDPKCKIFLKDFNGIEKQVGQTEVLKNNLNPDWKTTIQMDFIFEIKQELRFEVWDHDDGSIDKDDLIGVVNTTVGEIMGSRNQVYTGQLKLKNKATGTLLIKGDKLKDDNRYIFWQWEGKKIKNVDGWFGESDPFLKFYKQSGNDWLFVHETEFCKNNENPHWKAFEISMAKLNAGHTQQQIKVECWDNQTDGKHQFIGSTQFTIHQIENELKREFISLSQKGSDHGTLQLTQFNIFTKPSFIDYIKGGEQINLLIAVDFTGSNGDPKSPNSLHYNNPNQMNQYQSALYQVSEILLNYDFDKKIPMYGFGGIPHFPNYSKQEADHCFPLTGSFQQPEVFGLEGIMAQYSGALQHVTLSGPTYFAPIIQYACQTAQQNINHNIYSVLMILTDGEIHDMNQTIQLIKGAARIPLSIIIIGVGDEKFQQMRTLDGDNGPLKGSSARDLVQFVPFRDFKQQGELAREVLAELPNQLVTYKQLLGMQPKKVPDVHLSQMM</sequence>
<gene>
    <name evidence="4" type="ORF">PPRIM_AZ9-3.1.T0100141</name>
</gene>
<dbReference type="SMART" id="SM00327">
    <property type="entry name" value="VWA"/>
    <property type="match status" value="1"/>
</dbReference>
<organism evidence="4 5">
    <name type="scientific">Paramecium primaurelia</name>
    <dbReference type="NCBI Taxonomy" id="5886"/>
    <lineage>
        <taxon>Eukaryota</taxon>
        <taxon>Sar</taxon>
        <taxon>Alveolata</taxon>
        <taxon>Ciliophora</taxon>
        <taxon>Intramacronucleata</taxon>
        <taxon>Oligohymenophorea</taxon>
        <taxon>Peniculida</taxon>
        <taxon>Parameciidae</taxon>
        <taxon>Paramecium</taxon>
    </lineage>
</organism>
<dbReference type="OMA" id="YKTNRDQ"/>
<dbReference type="InterPro" id="IPR037768">
    <property type="entry name" value="C2B_Copine"/>
</dbReference>
<evidence type="ECO:0000259" key="2">
    <source>
        <dbReference type="PROSITE" id="PS50004"/>
    </source>
</evidence>
<dbReference type="SMART" id="SM00239">
    <property type="entry name" value="C2"/>
    <property type="match status" value="2"/>
</dbReference>
<feature type="domain" description="C2" evidence="2">
    <location>
        <begin position="120"/>
        <end position="245"/>
    </location>
</feature>
<protein>
    <recommendedName>
        <fullName evidence="6">C2 domain-containing protein</fullName>
    </recommendedName>
</protein>
<dbReference type="CDD" id="cd04048">
    <property type="entry name" value="C2A_Copine"/>
    <property type="match status" value="1"/>
</dbReference>
<proteinExistence type="predicted"/>
<evidence type="ECO:0008006" key="6">
    <source>
        <dbReference type="Google" id="ProtNLM"/>
    </source>
</evidence>
<evidence type="ECO:0000259" key="3">
    <source>
        <dbReference type="PROSITE" id="PS50234"/>
    </source>
</evidence>
<dbReference type="Pfam" id="PF07002">
    <property type="entry name" value="Copine"/>
    <property type="match status" value="1"/>
</dbReference>
<dbReference type="PANTHER" id="PTHR10857:SF106">
    <property type="entry name" value="C2 DOMAIN-CONTAINING PROTEIN"/>
    <property type="match status" value="1"/>
</dbReference>
<dbReference type="InterPro" id="IPR002035">
    <property type="entry name" value="VWF_A"/>
</dbReference>
<keyword evidence="5" id="KW-1185">Reference proteome</keyword>
<dbReference type="PANTHER" id="PTHR10857">
    <property type="entry name" value="COPINE"/>
    <property type="match status" value="1"/>
</dbReference>
<accession>A0A8S1K1G7</accession>
<keyword evidence="1" id="KW-0677">Repeat</keyword>
<dbReference type="GO" id="GO:0071277">
    <property type="term" value="P:cellular response to calcium ion"/>
    <property type="evidence" value="ECO:0007669"/>
    <property type="project" value="TreeGrafter"/>
</dbReference>
<dbReference type="Pfam" id="PF00168">
    <property type="entry name" value="C2"/>
    <property type="match status" value="2"/>
</dbReference>
<dbReference type="PROSITE" id="PS50234">
    <property type="entry name" value="VWFA"/>
    <property type="match status" value="1"/>
</dbReference>
<dbReference type="PROSITE" id="PS50004">
    <property type="entry name" value="C2"/>
    <property type="match status" value="2"/>
</dbReference>
<evidence type="ECO:0000313" key="4">
    <source>
        <dbReference type="EMBL" id="CAD8046016.1"/>
    </source>
</evidence>
<evidence type="ECO:0000256" key="1">
    <source>
        <dbReference type="ARBA" id="ARBA00022737"/>
    </source>
</evidence>
<evidence type="ECO:0000313" key="5">
    <source>
        <dbReference type="Proteomes" id="UP000688137"/>
    </source>
</evidence>
<dbReference type="InterPro" id="IPR000008">
    <property type="entry name" value="C2_dom"/>
</dbReference>